<dbReference type="InterPro" id="IPR000994">
    <property type="entry name" value="Pept_M24"/>
</dbReference>
<gene>
    <name evidence="3" type="ORF">B9T62_12170</name>
</gene>
<dbReference type="KEGG" id="pdh:B9T62_12170"/>
<proteinExistence type="predicted"/>
<dbReference type="Gene3D" id="3.40.350.10">
    <property type="entry name" value="Creatinase/prolidase N-terminal domain"/>
    <property type="match status" value="1"/>
</dbReference>
<feature type="domain" description="Creatinase N-terminal" evidence="2">
    <location>
        <begin position="13"/>
        <end position="179"/>
    </location>
</feature>
<dbReference type="AlphaFoldDB" id="A0A2Z2K8B8"/>
<dbReference type="Pfam" id="PF00557">
    <property type="entry name" value="Peptidase_M24"/>
    <property type="match status" value="1"/>
</dbReference>
<dbReference type="InterPro" id="IPR029149">
    <property type="entry name" value="Creatin/AminoP/Spt16_N"/>
</dbReference>
<organism evidence="3 4">
    <name type="scientific">Paenibacillus donghaensis</name>
    <dbReference type="NCBI Taxonomy" id="414771"/>
    <lineage>
        <taxon>Bacteria</taxon>
        <taxon>Bacillati</taxon>
        <taxon>Bacillota</taxon>
        <taxon>Bacilli</taxon>
        <taxon>Bacillales</taxon>
        <taxon>Paenibacillaceae</taxon>
        <taxon>Paenibacillus</taxon>
    </lineage>
</organism>
<dbReference type="Pfam" id="PF01321">
    <property type="entry name" value="Creatinase_N"/>
    <property type="match status" value="1"/>
</dbReference>
<dbReference type="SUPFAM" id="SSF55920">
    <property type="entry name" value="Creatinase/aminopeptidase"/>
    <property type="match status" value="1"/>
</dbReference>
<dbReference type="PANTHER" id="PTHR46112:SF3">
    <property type="entry name" value="AMINOPEPTIDASE YPDF"/>
    <property type="match status" value="1"/>
</dbReference>
<name>A0A2Z2K8B8_9BACL</name>
<keyword evidence="4" id="KW-1185">Reference proteome</keyword>
<sequence length="403" mass="44426">MNQLNGLAPAANRERASQIMDNHGLAALIATTPENVTYTLGSPLRASNWTMQIYAVMPKEPSVRSCVIIPTNRLGVVAQTGIEGVDLYLYSDFFVEGSIEGKPSTPDIDRFYQLMQSTRSYAGPVEALEAALADLGITGQPIGVDEMRIAPEHLQRLAEGLPGGRAIPAYKLFREIRQIKTPLEVERLRRAAALNEQAELELIGLIAAGVHEAELAEHYRLTVMKGGATPAMTAVGAGPRSALPLIENYFRVIEPGDQVRFDLCLTLDGYWGDTGRTAVLGEPTAWQQRHFQAVRHGWEQALDTVRPGVKASEVFAAAVGRVQKEGIPHYRRQHVGHAIGLELYDDIILAPNDHRELQPGMVFCVEVPYYELGAGGFQIEDTVVVTEDGYEFLTHMERKLFLK</sequence>
<dbReference type="InterPro" id="IPR000587">
    <property type="entry name" value="Creatinase_N"/>
</dbReference>
<dbReference type="InterPro" id="IPR050659">
    <property type="entry name" value="Peptidase_M24B"/>
</dbReference>
<evidence type="ECO:0000259" key="2">
    <source>
        <dbReference type="Pfam" id="PF01321"/>
    </source>
</evidence>
<dbReference type="OrthoDB" id="9806388at2"/>
<dbReference type="EMBL" id="CP021780">
    <property type="protein sequence ID" value="ASA21467.1"/>
    <property type="molecule type" value="Genomic_DNA"/>
</dbReference>
<dbReference type="CDD" id="cd01066">
    <property type="entry name" value="APP_MetAP"/>
    <property type="match status" value="1"/>
</dbReference>
<dbReference type="Gene3D" id="3.90.230.10">
    <property type="entry name" value="Creatinase/methionine aminopeptidase superfamily"/>
    <property type="match status" value="1"/>
</dbReference>
<reference evidence="3 4" key="1">
    <citation type="submission" date="2017-06" db="EMBL/GenBank/DDBJ databases">
        <title>Complete genome sequence of Paenibacillus donghaensis KCTC 13049T isolated from East Sea sediment, South Korea.</title>
        <authorList>
            <person name="Jung B.K."/>
            <person name="Hong S.-J."/>
            <person name="Shin J.-H."/>
        </authorList>
    </citation>
    <scope>NUCLEOTIDE SEQUENCE [LARGE SCALE GENOMIC DNA]</scope>
    <source>
        <strain evidence="3 4">KCTC 13049</strain>
    </source>
</reference>
<feature type="domain" description="Peptidase M24" evidence="1">
    <location>
        <begin position="186"/>
        <end position="387"/>
    </location>
</feature>
<dbReference type="PANTHER" id="PTHR46112">
    <property type="entry name" value="AMINOPEPTIDASE"/>
    <property type="match status" value="1"/>
</dbReference>
<protein>
    <submittedName>
        <fullName evidence="3">Peptidase M24</fullName>
    </submittedName>
</protein>
<evidence type="ECO:0000313" key="4">
    <source>
        <dbReference type="Proteomes" id="UP000249890"/>
    </source>
</evidence>
<dbReference type="InterPro" id="IPR036005">
    <property type="entry name" value="Creatinase/aminopeptidase-like"/>
</dbReference>
<accession>A0A2Z2K8B8</accession>
<dbReference type="SUPFAM" id="SSF53092">
    <property type="entry name" value="Creatinase/prolidase N-terminal domain"/>
    <property type="match status" value="1"/>
</dbReference>
<evidence type="ECO:0000313" key="3">
    <source>
        <dbReference type="EMBL" id="ASA21467.1"/>
    </source>
</evidence>
<dbReference type="RefSeq" id="WP_087915475.1">
    <property type="nucleotide sequence ID" value="NZ_CP021780.1"/>
</dbReference>
<evidence type="ECO:0000259" key="1">
    <source>
        <dbReference type="Pfam" id="PF00557"/>
    </source>
</evidence>
<dbReference type="Proteomes" id="UP000249890">
    <property type="component" value="Chromosome"/>
</dbReference>